<gene>
    <name evidence="5" type="ORF">GCM10011571_12300</name>
</gene>
<reference evidence="5" key="2">
    <citation type="submission" date="2020-09" db="EMBL/GenBank/DDBJ databases">
        <authorList>
            <person name="Sun Q."/>
            <person name="Zhou Y."/>
        </authorList>
    </citation>
    <scope>NUCLEOTIDE SEQUENCE</scope>
    <source>
        <strain evidence="5">CGMCC 1.15179</strain>
    </source>
</reference>
<feature type="domain" description="AMP-dependent synthetase/ligase" evidence="3">
    <location>
        <begin position="41"/>
        <end position="430"/>
    </location>
</feature>
<dbReference type="PANTHER" id="PTHR24096">
    <property type="entry name" value="LONG-CHAIN-FATTY-ACID--COA LIGASE"/>
    <property type="match status" value="1"/>
</dbReference>
<dbReference type="InterPro" id="IPR045851">
    <property type="entry name" value="AMP-bd_C_sf"/>
</dbReference>
<dbReference type="Gene3D" id="3.40.50.12780">
    <property type="entry name" value="N-terminal domain of ligase-like"/>
    <property type="match status" value="1"/>
</dbReference>
<evidence type="ECO:0000256" key="2">
    <source>
        <dbReference type="ARBA" id="ARBA00022598"/>
    </source>
</evidence>
<dbReference type="Gene3D" id="3.30.300.30">
    <property type="match status" value="1"/>
</dbReference>
<keyword evidence="2" id="KW-0436">Ligase</keyword>
<accession>A0A8J2YAE9</accession>
<dbReference type="Proteomes" id="UP000625210">
    <property type="component" value="Unassembled WGS sequence"/>
</dbReference>
<evidence type="ECO:0000259" key="3">
    <source>
        <dbReference type="Pfam" id="PF00501"/>
    </source>
</evidence>
<evidence type="ECO:0000259" key="4">
    <source>
        <dbReference type="Pfam" id="PF13193"/>
    </source>
</evidence>
<dbReference type="GO" id="GO:0016405">
    <property type="term" value="F:CoA-ligase activity"/>
    <property type="evidence" value="ECO:0007669"/>
    <property type="project" value="TreeGrafter"/>
</dbReference>
<reference evidence="5" key="1">
    <citation type="journal article" date="2014" name="Int. J. Syst. Evol. Microbiol.">
        <title>Complete genome sequence of Corynebacterium casei LMG S-19264T (=DSM 44701T), isolated from a smear-ripened cheese.</title>
        <authorList>
            <consortium name="US DOE Joint Genome Institute (JGI-PGF)"/>
            <person name="Walter F."/>
            <person name="Albersmeier A."/>
            <person name="Kalinowski J."/>
            <person name="Ruckert C."/>
        </authorList>
    </citation>
    <scope>NUCLEOTIDE SEQUENCE</scope>
    <source>
        <strain evidence="5">CGMCC 1.15179</strain>
    </source>
</reference>
<dbReference type="SUPFAM" id="SSF56801">
    <property type="entry name" value="Acetyl-CoA synthetase-like"/>
    <property type="match status" value="1"/>
</dbReference>
<feature type="domain" description="AMP-binding enzyme C-terminal" evidence="4">
    <location>
        <begin position="479"/>
        <end position="555"/>
    </location>
</feature>
<dbReference type="EMBL" id="BMHQ01000003">
    <property type="protein sequence ID" value="GGE12432.1"/>
    <property type="molecule type" value="Genomic_DNA"/>
</dbReference>
<keyword evidence="6" id="KW-1185">Reference proteome</keyword>
<dbReference type="InterPro" id="IPR020845">
    <property type="entry name" value="AMP-binding_CS"/>
</dbReference>
<dbReference type="InterPro" id="IPR042099">
    <property type="entry name" value="ANL_N_sf"/>
</dbReference>
<evidence type="ECO:0000313" key="5">
    <source>
        <dbReference type="EMBL" id="GGE12432.1"/>
    </source>
</evidence>
<evidence type="ECO:0000313" key="6">
    <source>
        <dbReference type="Proteomes" id="UP000625210"/>
    </source>
</evidence>
<organism evidence="5 6">
    <name type="scientific">Marinithermofilum abyssi</name>
    <dbReference type="NCBI Taxonomy" id="1571185"/>
    <lineage>
        <taxon>Bacteria</taxon>
        <taxon>Bacillati</taxon>
        <taxon>Bacillota</taxon>
        <taxon>Bacilli</taxon>
        <taxon>Bacillales</taxon>
        <taxon>Thermoactinomycetaceae</taxon>
        <taxon>Marinithermofilum</taxon>
    </lineage>
</organism>
<comment type="similarity">
    <text evidence="1">Belongs to the ATP-dependent AMP-binding enzyme family.</text>
</comment>
<dbReference type="Pfam" id="PF00501">
    <property type="entry name" value="AMP-binding"/>
    <property type="match status" value="1"/>
</dbReference>
<evidence type="ECO:0000256" key="1">
    <source>
        <dbReference type="ARBA" id="ARBA00006432"/>
    </source>
</evidence>
<dbReference type="AlphaFoldDB" id="A0A8J2YAE9"/>
<dbReference type="PROSITE" id="PS00455">
    <property type="entry name" value="AMP_BINDING"/>
    <property type="match status" value="1"/>
</dbReference>
<dbReference type="Pfam" id="PF13193">
    <property type="entry name" value="AMP-binding_C"/>
    <property type="match status" value="1"/>
</dbReference>
<proteinExistence type="inferred from homology"/>
<comment type="caution">
    <text evidence="5">The sequence shown here is derived from an EMBL/GenBank/DDBJ whole genome shotgun (WGS) entry which is preliminary data.</text>
</comment>
<protein>
    <submittedName>
        <fullName evidence="5">Acyl-CoA synthetase</fullName>
    </submittedName>
</protein>
<sequence length="584" mass="66485">MLKEQQYLKQLRQLWEKNWPSELPKEPHYPFGEVQLTEYLRKWAQINPDKPCIIYYGAELTFQELDDLSDRFAAFLYDRGLKKGDRVAVFLPNCPQYHIVFYGVLKLGCILVPVNPMFKAQELLYELNDTEAKVIVTLDQLFPIVQSVKEWTHLSVVLTTHFADYLPEEPAFTVHESLLSPKTPCPDTMDLLSLLAEQDSGYPRMDVGLDDVVALNYTSGTTGFPKGCAHTQRDMIYTAATTTTFGLNITPDDMGLVYWPIFWIAGEDTGVIVPVFSGTTHILLARWHAQSMLEAIDRYRPTFTCGIVDNFVELMEHPDVDKYNLHSLRSTTVSSFIKKLNPEYRRRWRELTGSIMREAAYGMTETHTVDTFTTGLQENDRDLKSRPVFCGLPMPETELKIVDFETDDLVPLGEEGEIAIRTPSLFKFYWNKPESERALRDGWLYTGDLGVLDEEGFLHFLGRKKEMLKVKGMSVFPAEIEALICGHEAIEACGVVGRSHPEKGEEPVAFVQLVSGYKGKLSEVDLEKWCRENMAGYKVPVIQIIEELPLTATGKVKKEELKNNWFIDLSQPLPSVKEGRSGLV</sequence>
<dbReference type="InterPro" id="IPR025110">
    <property type="entry name" value="AMP-bd_C"/>
</dbReference>
<name>A0A8J2YAE9_9BACL</name>
<dbReference type="NCBIfam" id="NF004822">
    <property type="entry name" value="PRK06178.1"/>
    <property type="match status" value="1"/>
</dbReference>
<dbReference type="PANTHER" id="PTHR24096:SF149">
    <property type="entry name" value="AMP-BINDING DOMAIN-CONTAINING PROTEIN-RELATED"/>
    <property type="match status" value="1"/>
</dbReference>
<dbReference type="InterPro" id="IPR000873">
    <property type="entry name" value="AMP-dep_synth/lig_dom"/>
</dbReference>